<dbReference type="Proteomes" id="UP000231092">
    <property type="component" value="Unassembled WGS sequence"/>
</dbReference>
<comment type="caution">
    <text evidence="2">The sequence shown here is derived from an EMBL/GenBank/DDBJ whole genome shotgun (WGS) entry which is preliminary data.</text>
</comment>
<evidence type="ECO:0000259" key="1">
    <source>
        <dbReference type="Pfam" id="PF03009"/>
    </source>
</evidence>
<dbReference type="Pfam" id="PF03009">
    <property type="entry name" value="GDPD"/>
    <property type="match status" value="1"/>
</dbReference>
<dbReference type="SUPFAM" id="SSF51695">
    <property type="entry name" value="PLC-like phosphodiesterases"/>
    <property type="match status" value="1"/>
</dbReference>
<evidence type="ECO:0000313" key="3">
    <source>
        <dbReference type="Proteomes" id="UP000231092"/>
    </source>
</evidence>
<protein>
    <submittedName>
        <fullName evidence="2">Glycerophosphoryl diester phosphodiesterase</fullName>
    </submittedName>
</protein>
<sequence length="145" mass="16360">MRTKVWAHRGASAYAPENTLEAFELACCSKIQPEFGTSVIPELIEVLELVKPFDLTVNIELKTGVFRYKGIEKEALTGLLFSDGFINVAGYAKLIGADALHPSLNHLRSKKLIKEARKKKLPIHVWTVNDKDMMEYLADRKLMQS</sequence>
<dbReference type="AlphaFoldDB" id="A0A2M8Z3W1"/>
<evidence type="ECO:0000313" key="2">
    <source>
        <dbReference type="EMBL" id="PJJ28134.1"/>
    </source>
</evidence>
<accession>A0A2M8Z3W1</accession>
<dbReference type="GO" id="GO:0006629">
    <property type="term" value="P:lipid metabolic process"/>
    <property type="evidence" value="ECO:0007669"/>
    <property type="project" value="InterPro"/>
</dbReference>
<reference evidence="2 3" key="1">
    <citation type="submission" date="2017-11" db="EMBL/GenBank/DDBJ databases">
        <title>Understudied soil microbes with underappreciated capabilities: Untangling the Clostridium saccharolyticum group.</title>
        <authorList>
            <person name="Leschine S."/>
        </authorList>
    </citation>
    <scope>NUCLEOTIDE SEQUENCE [LARGE SCALE GENOMIC DNA]</scope>
    <source>
        <strain evidence="2 3">18A</strain>
    </source>
</reference>
<organism evidence="2 3">
    <name type="scientific">[Clostridium] celerecrescens 18A</name>
    <dbReference type="NCBI Taxonomy" id="1286362"/>
    <lineage>
        <taxon>Bacteria</taxon>
        <taxon>Bacillati</taxon>
        <taxon>Bacillota</taxon>
        <taxon>Clostridia</taxon>
        <taxon>Lachnospirales</taxon>
        <taxon>Lachnospiraceae</taxon>
        <taxon>Lacrimispora</taxon>
    </lineage>
</organism>
<feature type="domain" description="GP-PDE" evidence="1">
    <location>
        <begin position="91"/>
        <end position="139"/>
    </location>
</feature>
<dbReference type="PANTHER" id="PTHR46211:SF1">
    <property type="entry name" value="GLYCEROPHOSPHODIESTER PHOSPHODIESTERASE, CYTOPLASMIC"/>
    <property type="match status" value="1"/>
</dbReference>
<name>A0A2M8Z3W1_9FIRM</name>
<dbReference type="RefSeq" id="WP_330404199.1">
    <property type="nucleotide sequence ID" value="NZ_PGET01000001.1"/>
</dbReference>
<dbReference type="InterPro" id="IPR030395">
    <property type="entry name" value="GP_PDE_dom"/>
</dbReference>
<gene>
    <name evidence="2" type="ORF">H171_1623</name>
</gene>
<proteinExistence type="predicted"/>
<dbReference type="GO" id="GO:0008081">
    <property type="term" value="F:phosphoric diester hydrolase activity"/>
    <property type="evidence" value="ECO:0007669"/>
    <property type="project" value="InterPro"/>
</dbReference>
<dbReference type="Gene3D" id="3.20.20.190">
    <property type="entry name" value="Phosphatidylinositol (PI) phosphodiesterase"/>
    <property type="match status" value="2"/>
</dbReference>
<dbReference type="EMBL" id="PGET01000001">
    <property type="protein sequence ID" value="PJJ28134.1"/>
    <property type="molecule type" value="Genomic_DNA"/>
</dbReference>
<dbReference type="InterPro" id="IPR017946">
    <property type="entry name" value="PLC-like_Pdiesterase_TIM-brl"/>
</dbReference>
<dbReference type="PANTHER" id="PTHR46211">
    <property type="entry name" value="GLYCEROPHOSPHORYL DIESTER PHOSPHODIESTERASE"/>
    <property type="match status" value="1"/>
</dbReference>